<dbReference type="Proteomes" id="UP000062768">
    <property type="component" value="Chromosome I"/>
</dbReference>
<dbReference type="KEGG" id="mfc:BRM9_1359"/>
<dbReference type="Proteomes" id="UP000029661">
    <property type="component" value="Chromosome"/>
</dbReference>
<evidence type="ECO:0000313" key="3">
    <source>
        <dbReference type="EMBL" id="CEL24591.1"/>
    </source>
</evidence>
<dbReference type="OrthoDB" id="11359at2157"/>
<dbReference type="PANTHER" id="PTHR40660">
    <property type="entry name" value="5'-PHOSPHATE OXIDASE PUTATIVE DOMAIN-CONTAINING PROTEIN-RELATED"/>
    <property type="match status" value="1"/>
</dbReference>
<dbReference type="RefSeq" id="WP_048085229.1">
    <property type="nucleotide sequence ID" value="NZ_CP006933.1"/>
</dbReference>
<dbReference type="InterPro" id="IPR012349">
    <property type="entry name" value="Split_barrel_FMN-bd"/>
</dbReference>
<keyword evidence="5" id="KW-1185">Reference proteome</keyword>
<dbReference type="PATRIC" id="fig|2162.10.peg.996"/>
<dbReference type="SUPFAM" id="SSF50475">
    <property type="entry name" value="FMN-binding split barrel"/>
    <property type="match status" value="1"/>
</dbReference>
<reference evidence="3" key="2">
    <citation type="submission" date="2014-09" db="EMBL/GenBank/DDBJ databases">
        <authorList>
            <person name="Bishop-Lilly K.A."/>
            <person name="Broomall S.M."/>
            <person name="Chain P.S."/>
            <person name="Chertkov O."/>
            <person name="Coyne S.R."/>
            <person name="Daligault H.E."/>
            <person name="Davenport K.W."/>
            <person name="Erkkila T."/>
            <person name="Frey K.G."/>
            <person name="Gibbons H.S."/>
            <person name="Gu W."/>
            <person name="Jaissle J."/>
            <person name="Johnson S.L."/>
            <person name="Koroleva G.I."/>
            <person name="Ladner J.T."/>
            <person name="Lo C.-C."/>
            <person name="Minogue T.D."/>
            <person name="Munk C."/>
            <person name="Palacios G.F."/>
            <person name="Redden C.L."/>
            <person name="Rosenzweig C.N."/>
            <person name="Scholz M.B."/>
            <person name="Teshima H."/>
            <person name="Xu Y."/>
        </authorList>
    </citation>
    <scope>NUCLEOTIDE SEQUENCE</scope>
    <source>
        <strain evidence="3">Mb9</strain>
    </source>
</reference>
<dbReference type="EMBL" id="LN734822">
    <property type="protein sequence ID" value="CEL24591.1"/>
    <property type="molecule type" value="Genomic_DNA"/>
</dbReference>
<dbReference type="Gene3D" id="2.30.110.10">
    <property type="entry name" value="Electron Transport, Fmn-binding Protein, Chain A"/>
    <property type="match status" value="1"/>
</dbReference>
<evidence type="ECO:0000313" key="2">
    <source>
        <dbReference type="EMBL" id="AIS32174.1"/>
    </source>
</evidence>
<evidence type="ECO:0000313" key="5">
    <source>
        <dbReference type="Proteomes" id="UP000062768"/>
    </source>
</evidence>
<reference evidence="2" key="1">
    <citation type="submission" date="2013-12" db="EMBL/GenBank/DDBJ databases">
        <title>The complete genome sequence of Methanobacterium sp. BRM9.</title>
        <authorList>
            <consortium name="Pastoral Greenhouse Gas Research Consortium"/>
            <person name="Kelly W.J."/>
            <person name="Leahy S.C."/>
            <person name="Perry R."/>
            <person name="Li D."/>
            <person name="Altermann E."/>
            <person name="Lambie S.C."/>
            <person name="Attwood G.T."/>
        </authorList>
    </citation>
    <scope>NUCLEOTIDE SEQUENCE [LARGE SCALE GENOMIC DNA]</scope>
    <source>
        <strain evidence="2">BRM9</strain>
    </source>
</reference>
<organism evidence="2 4">
    <name type="scientific">Methanobacterium formicicum</name>
    <dbReference type="NCBI Taxonomy" id="2162"/>
    <lineage>
        <taxon>Archaea</taxon>
        <taxon>Methanobacteriati</taxon>
        <taxon>Methanobacteriota</taxon>
        <taxon>Methanomada group</taxon>
        <taxon>Methanobacteria</taxon>
        <taxon>Methanobacteriales</taxon>
        <taxon>Methanobacteriaceae</taxon>
        <taxon>Methanobacterium</taxon>
    </lineage>
</organism>
<dbReference type="AlphaFoldDB" id="A0A089ZVC1"/>
<evidence type="ECO:0000313" key="4">
    <source>
        <dbReference type="Proteomes" id="UP000029661"/>
    </source>
</evidence>
<dbReference type="InterPro" id="IPR011576">
    <property type="entry name" value="Pyridox_Oxase_N"/>
</dbReference>
<name>A0A089ZVC1_METFO</name>
<dbReference type="PANTHER" id="PTHR40660:SF1">
    <property type="entry name" value="5'-PHOSPHATE OXIDASE PUTATIVE DOMAIN-CONTAINING PROTEIN-RELATED"/>
    <property type="match status" value="1"/>
</dbReference>
<dbReference type="EMBL" id="CP006933">
    <property type="protein sequence ID" value="AIS32174.1"/>
    <property type="molecule type" value="Genomic_DNA"/>
</dbReference>
<dbReference type="GeneID" id="26739204"/>
<gene>
    <name evidence="2" type="ORF">BRM9_1359</name>
    <name evidence="3" type="ORF">MB9_0952</name>
</gene>
<accession>A0A089ZVC1</accession>
<protein>
    <submittedName>
        <fullName evidence="2">Pyridoxamine 5'-phosphate oxidase family protein</fullName>
    </submittedName>
    <submittedName>
        <fullName evidence="3">Pyridoxamine 5'-phosphate oxidase-related FMN-binding protein</fullName>
    </submittedName>
</protein>
<sequence>MSMTEEMMEAIEKDLVFLATASSEGIPNVVPIGFARPINNGSILIADNYMNKTRQNIEENPNVAIVTKDAQKNPYQFKGKAEIFESGKIFDEVVEWAQNVMTKLNPKAAIVVKLTEIYSVQPGPEAGKKVE</sequence>
<dbReference type="Pfam" id="PF01243">
    <property type="entry name" value="PNPOx_N"/>
    <property type="match status" value="1"/>
</dbReference>
<proteinExistence type="predicted"/>
<feature type="domain" description="Pyridoxamine 5'-phosphate oxidase N-terminal" evidence="1">
    <location>
        <begin position="3"/>
        <end position="120"/>
    </location>
</feature>
<evidence type="ECO:0000259" key="1">
    <source>
        <dbReference type="Pfam" id="PF01243"/>
    </source>
</evidence>